<feature type="compositionally biased region" description="Basic residues" evidence="2">
    <location>
        <begin position="29"/>
        <end position="38"/>
    </location>
</feature>
<accession>V6LAZ5</accession>
<dbReference type="GO" id="GO:0008270">
    <property type="term" value="F:zinc ion binding"/>
    <property type="evidence" value="ECO:0007669"/>
    <property type="project" value="UniProtKB-KW"/>
</dbReference>
<feature type="domain" description="C2H2-type" evidence="3">
    <location>
        <begin position="11"/>
        <end position="40"/>
    </location>
</feature>
<keyword evidence="1" id="KW-0479">Metal-binding</keyword>
<evidence type="ECO:0000259" key="3">
    <source>
        <dbReference type="PROSITE" id="PS50157"/>
    </source>
</evidence>
<dbReference type="EMBL" id="KI546169">
    <property type="protein sequence ID" value="EST41587.1"/>
    <property type="molecule type" value="Genomic_DNA"/>
</dbReference>
<evidence type="ECO:0000313" key="4">
    <source>
        <dbReference type="EMBL" id="EST41587.1"/>
    </source>
</evidence>
<dbReference type="EMBL" id="AUWU02000009">
    <property type="protein sequence ID" value="KAH0569634.1"/>
    <property type="molecule type" value="Genomic_DNA"/>
</dbReference>
<reference evidence="5" key="2">
    <citation type="submission" date="2020-12" db="EMBL/GenBank/DDBJ databases">
        <title>New Spironucleus salmonicida genome in near-complete chromosomes.</title>
        <authorList>
            <person name="Xu F."/>
            <person name="Kurt Z."/>
            <person name="Jimenez-Gonzalez A."/>
            <person name="Astvaldsson A."/>
            <person name="Andersson J.O."/>
            <person name="Svard S.G."/>
        </authorList>
    </citation>
    <scope>NUCLEOTIDE SEQUENCE</scope>
    <source>
        <strain evidence="5">ATCC 50377</strain>
    </source>
</reference>
<dbReference type="Proteomes" id="UP000018208">
    <property type="component" value="Unassembled WGS sequence"/>
</dbReference>
<keyword evidence="1" id="KW-0863">Zinc-finger</keyword>
<dbReference type="InterPro" id="IPR036236">
    <property type="entry name" value="Znf_C2H2_sf"/>
</dbReference>
<dbReference type="PROSITE" id="PS50157">
    <property type="entry name" value="ZINC_FINGER_C2H2_2"/>
    <property type="match status" value="1"/>
</dbReference>
<reference evidence="4 5" key="1">
    <citation type="journal article" date="2014" name="PLoS Genet.">
        <title>The Genome of Spironucleus salmonicida Highlights a Fish Pathogen Adapted to Fluctuating Environments.</title>
        <authorList>
            <person name="Xu F."/>
            <person name="Jerlstrom-Hultqvist J."/>
            <person name="Einarsson E."/>
            <person name="Astvaldsson A."/>
            <person name="Svard S.G."/>
            <person name="Andersson J.O."/>
        </authorList>
    </citation>
    <scope>NUCLEOTIDE SEQUENCE</scope>
    <source>
        <strain evidence="5">ATCC 50377</strain>
    </source>
</reference>
<evidence type="ECO:0000313" key="6">
    <source>
        <dbReference type="Proteomes" id="UP000018208"/>
    </source>
</evidence>
<feature type="compositionally biased region" description="Low complexity" evidence="2">
    <location>
        <begin position="43"/>
        <end position="68"/>
    </location>
</feature>
<protein>
    <recommendedName>
        <fullName evidence="3">C2H2-type domain-containing protein</fullName>
    </recommendedName>
</protein>
<evidence type="ECO:0000256" key="1">
    <source>
        <dbReference type="PROSITE-ProRule" id="PRU00042"/>
    </source>
</evidence>
<proteinExistence type="predicted"/>
<dbReference type="AlphaFoldDB" id="V6LAZ5"/>
<name>V6LAZ5_9EUKA</name>
<dbReference type="Gene3D" id="3.30.160.60">
    <property type="entry name" value="Classic Zinc Finger"/>
    <property type="match status" value="1"/>
</dbReference>
<dbReference type="VEuPathDB" id="GiardiaDB:SS50377_28590"/>
<sequence>MSLKTLKSGAIKCIYCDISFKTKESAAKHLKTPGHKARKESATSKLNSSTRSSLSKSPKTTKSSLKVKATIKSPKPASRSILRDTSILSKPPKSPKSTKSARTKDSIIEDSYMEDQTFQESVVSETSDNSVRFNTGNSDLIIAKLDQIIEKQNLLELRIQNFESKFEHSNRDKQRQLVQAIDNDPVINENLQEIKRIEAAEKIIQERLGMLSRSQRNDGYSSQRPKSSGNLKRSCEVCGSSSGW</sequence>
<keyword evidence="1" id="KW-0862">Zinc</keyword>
<dbReference type="InterPro" id="IPR013087">
    <property type="entry name" value="Znf_C2H2_type"/>
</dbReference>
<dbReference type="PROSITE" id="PS00028">
    <property type="entry name" value="ZINC_FINGER_C2H2_1"/>
    <property type="match status" value="1"/>
</dbReference>
<feature type="region of interest" description="Disordered" evidence="2">
    <location>
        <begin position="29"/>
        <end position="107"/>
    </location>
</feature>
<keyword evidence="6" id="KW-1185">Reference proteome</keyword>
<evidence type="ECO:0000256" key="2">
    <source>
        <dbReference type="SAM" id="MobiDB-lite"/>
    </source>
</evidence>
<dbReference type="SUPFAM" id="SSF57667">
    <property type="entry name" value="beta-beta-alpha zinc fingers"/>
    <property type="match status" value="1"/>
</dbReference>
<feature type="compositionally biased region" description="Polar residues" evidence="2">
    <location>
        <begin position="214"/>
        <end position="231"/>
    </location>
</feature>
<feature type="compositionally biased region" description="Low complexity" evidence="2">
    <location>
        <begin position="89"/>
        <end position="100"/>
    </location>
</feature>
<gene>
    <name evidence="4" type="ORF">SS50377_18928</name>
    <name evidence="5" type="ORF">SS50377_28590</name>
</gene>
<evidence type="ECO:0000313" key="5">
    <source>
        <dbReference type="EMBL" id="KAH0569634.1"/>
    </source>
</evidence>
<feature type="region of interest" description="Disordered" evidence="2">
    <location>
        <begin position="214"/>
        <end position="244"/>
    </location>
</feature>
<organism evidence="4">
    <name type="scientific">Spironucleus salmonicida</name>
    <dbReference type="NCBI Taxonomy" id="348837"/>
    <lineage>
        <taxon>Eukaryota</taxon>
        <taxon>Metamonada</taxon>
        <taxon>Diplomonadida</taxon>
        <taxon>Hexamitidae</taxon>
        <taxon>Hexamitinae</taxon>
        <taxon>Spironucleus</taxon>
    </lineage>
</organism>